<evidence type="ECO:0000256" key="3">
    <source>
        <dbReference type="RuleBase" id="RU000389"/>
    </source>
</evidence>
<keyword evidence="4" id="KW-0812">Transmembrane</keyword>
<dbReference type="AlphaFoldDB" id="A0A831NRY8"/>
<dbReference type="Pfam" id="PF00114">
    <property type="entry name" value="Pilin"/>
    <property type="match status" value="1"/>
</dbReference>
<evidence type="ECO:0000313" key="5">
    <source>
        <dbReference type="EMBL" id="HDK37778.1"/>
    </source>
</evidence>
<feature type="transmembrane region" description="Helical" evidence="4">
    <location>
        <begin position="48"/>
        <end position="74"/>
    </location>
</feature>
<accession>A0A831NRY8</accession>
<dbReference type="PROSITE" id="PS00409">
    <property type="entry name" value="PROKAR_NTER_METHYL"/>
    <property type="match status" value="1"/>
</dbReference>
<dbReference type="Gene3D" id="3.30.700.10">
    <property type="entry name" value="Glycoprotein, Type 4 Pilin"/>
    <property type="match status" value="1"/>
</dbReference>
<dbReference type="InterPro" id="IPR012902">
    <property type="entry name" value="N_methyl_site"/>
</dbReference>
<dbReference type="GO" id="GO:0009289">
    <property type="term" value="C:pilus"/>
    <property type="evidence" value="ECO:0007669"/>
    <property type="project" value="InterPro"/>
</dbReference>
<dbReference type="GO" id="GO:0007155">
    <property type="term" value="P:cell adhesion"/>
    <property type="evidence" value="ECO:0007669"/>
    <property type="project" value="InterPro"/>
</dbReference>
<evidence type="ECO:0000256" key="4">
    <source>
        <dbReference type="SAM" id="Phobius"/>
    </source>
</evidence>
<dbReference type="PANTHER" id="PTHR30093:SF34">
    <property type="entry name" value="PREPILIN PEPTIDASE-DEPENDENT PROTEIN D"/>
    <property type="match status" value="1"/>
</dbReference>
<dbReference type="InterPro" id="IPR001082">
    <property type="entry name" value="Pilin"/>
</dbReference>
<dbReference type="PANTHER" id="PTHR30093">
    <property type="entry name" value="GENERAL SECRETION PATHWAY PROTEIN G"/>
    <property type="match status" value="1"/>
</dbReference>
<organism evidence="5">
    <name type="scientific">Thiolapillus brandeum</name>
    <dbReference type="NCBI Taxonomy" id="1076588"/>
    <lineage>
        <taxon>Bacteria</taxon>
        <taxon>Pseudomonadati</taxon>
        <taxon>Pseudomonadota</taxon>
        <taxon>Gammaproteobacteria</taxon>
        <taxon>Chromatiales</taxon>
        <taxon>Sedimenticolaceae</taxon>
        <taxon>Thiolapillus</taxon>
    </lineage>
</organism>
<comment type="similarity">
    <text evidence="1 3">Belongs to the N-Me-Phe pilin family.</text>
</comment>
<keyword evidence="4" id="KW-0472">Membrane</keyword>
<reference evidence="5" key="1">
    <citation type="journal article" date="2020" name="mSystems">
        <title>Genome- and Community-Level Interaction Insights into Carbon Utilization and Element Cycling Functions of Hydrothermarchaeota in Hydrothermal Sediment.</title>
        <authorList>
            <person name="Zhou Z."/>
            <person name="Liu Y."/>
            <person name="Xu W."/>
            <person name="Pan J."/>
            <person name="Luo Z.H."/>
            <person name="Li M."/>
        </authorList>
    </citation>
    <scope>NUCLEOTIDE SEQUENCE [LARGE SCALE GENOMIC DNA]</scope>
    <source>
        <strain evidence="5">HyVt-26</strain>
    </source>
</reference>
<dbReference type="SUPFAM" id="SSF54523">
    <property type="entry name" value="Pili subunits"/>
    <property type="match status" value="1"/>
</dbReference>
<sequence length="361" mass="39315">MAALLGVSNVFGPYTWTSYDSNLKGNPTSNKGKIEMNKRKHLEVPSDYIKRLIITPLLSGILLVNIIIITTFIMTDGAIGKVVTDYLLYAIAGVETLLIFFYLYFAVHACHRIAGPMRAVKKTLEQVGDGDLTATLHFRKGDFNPDLPGQFNVCVGNLRGKIATAKNLVERISENSLSDKQQAELISRLQSTLDDFKTEVESAPPPAPKKQTAPKQTGFTLVELLVVVTVVSVLAMIALPSYLNYHTRAKVSEALGVAGQIKKAIAETYLSLNDWPANTANAGLPAIGAHTQYVQSVTVEKIDDEHGKFTIALDINGLEGKTLVFTGKVKANGGMDWVCNGSLGDHDKGTLEEKFRPPICR</sequence>
<dbReference type="Proteomes" id="UP000885822">
    <property type="component" value="Unassembled WGS sequence"/>
</dbReference>
<proteinExistence type="inferred from homology"/>
<protein>
    <submittedName>
        <fullName evidence="5">Prepilin-type N-terminal cleavage/methylation domain-containing protein</fullName>
    </submittedName>
</protein>
<keyword evidence="2" id="KW-0488">Methylation</keyword>
<feature type="transmembrane region" description="Helical" evidence="4">
    <location>
        <begin position="219"/>
        <end position="243"/>
    </location>
</feature>
<name>A0A831NRY8_9GAMM</name>
<keyword evidence="4" id="KW-1133">Transmembrane helix</keyword>
<dbReference type="InterPro" id="IPR045584">
    <property type="entry name" value="Pilin-like"/>
</dbReference>
<dbReference type="EMBL" id="DRCV01000092">
    <property type="protein sequence ID" value="HDK37778.1"/>
    <property type="molecule type" value="Genomic_DNA"/>
</dbReference>
<evidence type="ECO:0000256" key="2">
    <source>
        <dbReference type="ARBA" id="ARBA00022481"/>
    </source>
</evidence>
<gene>
    <name evidence="5" type="ORF">ENG92_02020</name>
</gene>
<feature type="transmembrane region" description="Helical" evidence="4">
    <location>
        <begin position="86"/>
        <end position="107"/>
    </location>
</feature>
<dbReference type="NCBIfam" id="TIGR02532">
    <property type="entry name" value="IV_pilin_GFxxxE"/>
    <property type="match status" value="1"/>
</dbReference>
<comment type="caution">
    <text evidence="5">The sequence shown here is derived from an EMBL/GenBank/DDBJ whole genome shotgun (WGS) entry which is preliminary data.</text>
</comment>
<evidence type="ECO:0000256" key="1">
    <source>
        <dbReference type="ARBA" id="ARBA00005233"/>
    </source>
</evidence>
<dbReference type="Pfam" id="PF07963">
    <property type="entry name" value="N_methyl"/>
    <property type="match status" value="1"/>
</dbReference>
<keyword evidence="3" id="KW-0281">Fimbrium</keyword>